<organism evidence="1 2">
    <name type="scientific">Falsihalocynthiibacter arcticus</name>
    <dbReference type="NCBI Taxonomy" id="1579316"/>
    <lineage>
        <taxon>Bacteria</taxon>
        <taxon>Pseudomonadati</taxon>
        <taxon>Pseudomonadota</taxon>
        <taxon>Alphaproteobacteria</taxon>
        <taxon>Rhodobacterales</taxon>
        <taxon>Roseobacteraceae</taxon>
        <taxon>Falsihalocynthiibacter</taxon>
    </lineage>
</organism>
<dbReference type="KEGG" id="hat:RC74_19405"/>
<name>A0A126V496_9RHOB</name>
<sequence>MIKLLMGLAGVLALFSLYVRLAPSPASLWHRSVHDIAEPSEKSYRTTLQGIDFLQLHDLILQTDRTKVLAGSPEERHVTYITRSALWNFPDYTTIEQSGSETAIVGRSRFGKKDLGVNQARIQGWVADLIQTGG</sequence>
<reference evidence="1 2" key="1">
    <citation type="submission" date="2016-02" db="EMBL/GenBank/DDBJ databases">
        <title>Complete genome sequence of Halocynthiibacter arcticus PAMC 20958t from arctic marine sediment.</title>
        <authorList>
            <person name="Lee Y.M."/>
            <person name="Baek K."/>
            <person name="Lee H.K."/>
            <person name="Shin S.C."/>
        </authorList>
    </citation>
    <scope>NUCLEOTIDE SEQUENCE [LARGE SCALE GENOMIC DNA]</scope>
    <source>
        <strain evidence="1">PAMC 20958</strain>
    </source>
</reference>
<evidence type="ECO:0000313" key="2">
    <source>
        <dbReference type="Proteomes" id="UP000070371"/>
    </source>
</evidence>
<gene>
    <name evidence="1" type="ORF">RC74_19405</name>
</gene>
<dbReference type="AlphaFoldDB" id="A0A126V496"/>
<dbReference type="OrthoDB" id="8479024at2"/>
<dbReference type="Proteomes" id="UP000070371">
    <property type="component" value="Chromosome"/>
</dbReference>
<protein>
    <recommendedName>
        <fullName evidence="3">DUF1499 domain-containing protein</fullName>
    </recommendedName>
</protein>
<proteinExistence type="predicted"/>
<keyword evidence="2" id="KW-1185">Reference proteome</keyword>
<dbReference type="Pfam" id="PF07386">
    <property type="entry name" value="DUF1499"/>
    <property type="match status" value="1"/>
</dbReference>
<dbReference type="RefSeq" id="WP_039000592.1">
    <property type="nucleotide sequence ID" value="NZ_CP014327.1"/>
</dbReference>
<dbReference type="InterPro" id="IPR010865">
    <property type="entry name" value="DUF1499"/>
</dbReference>
<evidence type="ECO:0008006" key="3">
    <source>
        <dbReference type="Google" id="ProtNLM"/>
    </source>
</evidence>
<evidence type="ECO:0000313" key="1">
    <source>
        <dbReference type="EMBL" id="AML53134.1"/>
    </source>
</evidence>
<dbReference type="EMBL" id="CP014327">
    <property type="protein sequence ID" value="AML53134.1"/>
    <property type="molecule type" value="Genomic_DNA"/>
</dbReference>
<dbReference type="STRING" id="1579316.RC74_19405"/>
<accession>A0A126V496</accession>